<dbReference type="Proteomes" id="UP001269400">
    <property type="component" value="Unassembled WGS sequence"/>
</dbReference>
<dbReference type="AlphaFoldDB" id="A0AAX6NC54"/>
<name>A0AAX6NC54_PRIAR</name>
<evidence type="ECO:0000256" key="1">
    <source>
        <dbReference type="SAM" id="Phobius"/>
    </source>
</evidence>
<organism evidence="2 3">
    <name type="scientific">Priestia aryabhattai</name>
    <name type="common">Bacillus aryabhattai</name>
    <dbReference type="NCBI Taxonomy" id="412384"/>
    <lineage>
        <taxon>Bacteria</taxon>
        <taxon>Bacillati</taxon>
        <taxon>Bacillota</taxon>
        <taxon>Bacilli</taxon>
        <taxon>Bacillales</taxon>
        <taxon>Bacillaceae</taxon>
        <taxon>Priestia</taxon>
    </lineage>
</organism>
<evidence type="ECO:0000313" key="2">
    <source>
        <dbReference type="EMBL" id="MDU9693442.1"/>
    </source>
</evidence>
<accession>A0AAX6NC54</accession>
<feature type="transmembrane region" description="Helical" evidence="1">
    <location>
        <begin position="20"/>
        <end position="39"/>
    </location>
</feature>
<dbReference type="RefSeq" id="WP_316910669.1">
    <property type="nucleotide sequence ID" value="NZ_JAPTGD010000002.1"/>
</dbReference>
<sequence length="112" mass="12719">MGKQNNISLFINTLKTKGDFKLSLLMFVTIAVYAVLAIASNVIEAKIPELTYYAQMMTAIYNVWMLVMLFWAIKVIAKYGWAKTSSIPKIVLLCTVVFNGIYTAKLFYNLFT</sequence>
<proteinExistence type="predicted"/>
<feature type="transmembrane region" description="Helical" evidence="1">
    <location>
        <begin position="89"/>
        <end position="108"/>
    </location>
</feature>
<keyword evidence="1" id="KW-1133">Transmembrane helix</keyword>
<feature type="transmembrane region" description="Helical" evidence="1">
    <location>
        <begin position="59"/>
        <end position="77"/>
    </location>
</feature>
<gene>
    <name evidence="2" type="ORF">O0Q50_19905</name>
</gene>
<reference evidence="2" key="1">
    <citation type="journal article" date="2022" name="J Environ Chem Eng">
        <title>Biodegradation of petroleum oil using a constructed nonpathogenic and heavy metal-tolerant bacterial consortium isolated from marine sponges.</title>
        <authorList>
            <person name="Dechsakulwatana C."/>
            <person name="Rungsihiranrut A."/>
            <person name="Muangchinda C."/>
            <person name="Ningthoujam R."/>
            <person name="Klankeo P."/>
            <person name="Pinyakong O."/>
        </authorList>
    </citation>
    <scope>NUCLEOTIDE SEQUENCE</scope>
    <source>
        <strain evidence="2">TL01-2</strain>
    </source>
</reference>
<evidence type="ECO:0008006" key="4">
    <source>
        <dbReference type="Google" id="ProtNLM"/>
    </source>
</evidence>
<comment type="caution">
    <text evidence="2">The sequence shown here is derived from an EMBL/GenBank/DDBJ whole genome shotgun (WGS) entry which is preliminary data.</text>
</comment>
<keyword evidence="1" id="KW-0812">Transmembrane</keyword>
<evidence type="ECO:0000313" key="3">
    <source>
        <dbReference type="Proteomes" id="UP001269400"/>
    </source>
</evidence>
<protein>
    <recommendedName>
        <fullName evidence="4">DUF5658 domain-containing protein</fullName>
    </recommendedName>
</protein>
<keyword evidence="1" id="KW-0472">Membrane</keyword>
<reference evidence="2" key="2">
    <citation type="submission" date="2022-12" db="EMBL/GenBank/DDBJ databases">
        <authorList>
            <person name="Dechsakulwatana C."/>
            <person name="Rungsihiranrut A."/>
            <person name="Muangchinda C."/>
            <person name="Ningthoujam R."/>
            <person name="Klankeo P."/>
            <person name="Pinyakong O."/>
        </authorList>
    </citation>
    <scope>NUCLEOTIDE SEQUENCE</scope>
    <source>
        <strain evidence="2">TL01-2</strain>
    </source>
</reference>
<dbReference type="EMBL" id="JAPTGD010000002">
    <property type="protein sequence ID" value="MDU9693442.1"/>
    <property type="molecule type" value="Genomic_DNA"/>
</dbReference>